<comment type="caution">
    <text evidence="1">The sequence shown here is derived from an EMBL/GenBank/DDBJ whole genome shotgun (WGS) entry which is preliminary data.</text>
</comment>
<evidence type="ECO:0000313" key="2">
    <source>
        <dbReference type="Proteomes" id="UP000003489"/>
    </source>
</evidence>
<dbReference type="Proteomes" id="UP000003489">
    <property type="component" value="Unassembled WGS sequence"/>
</dbReference>
<reference evidence="1 2" key="1">
    <citation type="submission" date="2008-10" db="EMBL/GenBank/DDBJ databases">
        <authorList>
            <person name="Fulton L."/>
            <person name="Clifton S."/>
            <person name="Fulton B."/>
            <person name="Xu J."/>
            <person name="Minx P."/>
            <person name="Pepin K.H."/>
            <person name="Johnson M."/>
            <person name="Bhonagiri V."/>
            <person name="Nash W.E."/>
            <person name="Mardis E.R."/>
            <person name="Wilson R.K."/>
        </authorList>
    </citation>
    <scope>NUCLEOTIDE SEQUENCE [LARGE SCALE GENOMIC DNA]</scope>
    <source>
        <strain evidence="1 2">DSM 2375</strain>
    </source>
</reference>
<organism evidence="1 2">
    <name type="scientific">Methanobrevibacter smithii DSM 2375</name>
    <dbReference type="NCBI Taxonomy" id="483214"/>
    <lineage>
        <taxon>Archaea</taxon>
        <taxon>Methanobacteriati</taxon>
        <taxon>Methanobacteriota</taxon>
        <taxon>Methanomada group</taxon>
        <taxon>Methanobacteria</taxon>
        <taxon>Methanobacteriales</taxon>
        <taxon>Methanobacteriaceae</taxon>
        <taxon>Methanobrevibacter</taxon>
    </lineage>
</organism>
<dbReference type="HOGENOM" id="CLU_830589_0_0_2"/>
<name>B9ACM1_METSM</name>
<sequence length="334" mass="40421">MESIKNKAYKSLIHNYFYYPILRMEDIEKRFSKIIDSFNNLTDNEIQLFLDELLFKNNIFPVLYPYYSNVLLLLFLIKLYDSKSFNHIKISDGLFIEKNLEKWIGYCISNFYNKKIVRYMILFEKLFMRFYNRYVILSDKEKESYERELFNYNLKNEYIKMIEEKRGGESKSIRPFTNKNYKELIRNNILDNIQRGLDLFYINGKFDEENCYEEYLKLKLMVTKIEYNTELHYHEIFLNSEDQYIPGYDKLFKKSYDIQLEKSGLALTLNKHILQLVSHEDKALFEILGKINYNHGIAKFISECCDELNINYKQNILINVDSNYFNPKINPYAF</sequence>
<protein>
    <submittedName>
        <fullName evidence="1">Uncharacterized protein</fullName>
    </submittedName>
</protein>
<gene>
    <name evidence="1" type="ORF">METSMIALI_00092</name>
</gene>
<reference evidence="1 2" key="2">
    <citation type="submission" date="2008-11" db="EMBL/GenBank/DDBJ databases">
        <title>Draft genome sequence of Methanobrevibacter smithii (DSM 2375).</title>
        <authorList>
            <person name="Sudarsanam P."/>
            <person name="Ley R."/>
            <person name="Guruge J."/>
            <person name="Turnbaugh P.J."/>
            <person name="Mahowald M."/>
            <person name="Liep D."/>
            <person name="Gordon J."/>
        </authorList>
    </citation>
    <scope>NUCLEOTIDE SEQUENCE [LARGE SCALE GENOMIC DNA]</scope>
    <source>
        <strain evidence="1 2">DSM 2375</strain>
    </source>
</reference>
<dbReference type="AlphaFoldDB" id="B9ACM1"/>
<accession>B9ACM1</accession>
<proteinExistence type="predicted"/>
<dbReference type="EMBL" id="ABYW01000001">
    <property type="protein sequence ID" value="EEE41211.1"/>
    <property type="molecule type" value="Genomic_DNA"/>
</dbReference>
<evidence type="ECO:0000313" key="1">
    <source>
        <dbReference type="EMBL" id="EEE41211.1"/>
    </source>
</evidence>
<dbReference type="PATRIC" id="fig|483214.13.peg.88"/>